<name>A0A182FXU5_ANOAL</name>
<dbReference type="Proteomes" id="UP000069272">
    <property type="component" value="Chromosome 3L"/>
</dbReference>
<dbReference type="AlphaFoldDB" id="A0A182FXU5"/>
<dbReference type="VEuPathDB" id="VectorBase:AALB014461"/>
<reference evidence="1 2" key="1">
    <citation type="journal article" date="2017" name="G3 (Bethesda)">
        <title>The Physical Genome Mapping of Anopheles albimanus Corrected Scaffold Misassemblies and Identified Interarm Rearrangements in Genus Anopheles.</title>
        <authorList>
            <person name="Artemov G.N."/>
            <person name="Peery A.N."/>
            <person name="Jiang X."/>
            <person name="Tu Z."/>
            <person name="Stegniy V.N."/>
            <person name="Sharakhova M.V."/>
            <person name="Sharakhov I.V."/>
        </authorList>
    </citation>
    <scope>NUCLEOTIDE SEQUENCE [LARGE SCALE GENOMIC DNA]</scope>
    <source>
        <strain evidence="1 2">ALBI9_A</strain>
    </source>
</reference>
<protein>
    <submittedName>
        <fullName evidence="1">Uncharacterized protein</fullName>
    </submittedName>
</protein>
<dbReference type="EnsemblMetazoa" id="AALB014461-RA">
    <property type="protein sequence ID" value="AALB014461-PA"/>
    <property type="gene ID" value="AALB014461"/>
</dbReference>
<sequence length="67" mass="7158">MAMLLLLLLLLLVTDSPDILARKGDTFVSLQTSIFGLCLGLNYLHSLLLPVLTPSTGESGNDVDADE</sequence>
<proteinExistence type="predicted"/>
<accession>A0A182FXU5</accession>
<reference evidence="1" key="2">
    <citation type="submission" date="2022-08" db="UniProtKB">
        <authorList>
            <consortium name="EnsemblMetazoa"/>
        </authorList>
    </citation>
    <scope>IDENTIFICATION</scope>
    <source>
        <strain evidence="1">STECLA/ALBI9_A</strain>
    </source>
</reference>
<organism evidence="1 2">
    <name type="scientific">Anopheles albimanus</name>
    <name type="common">New world malaria mosquito</name>
    <dbReference type="NCBI Taxonomy" id="7167"/>
    <lineage>
        <taxon>Eukaryota</taxon>
        <taxon>Metazoa</taxon>
        <taxon>Ecdysozoa</taxon>
        <taxon>Arthropoda</taxon>
        <taxon>Hexapoda</taxon>
        <taxon>Insecta</taxon>
        <taxon>Pterygota</taxon>
        <taxon>Neoptera</taxon>
        <taxon>Endopterygota</taxon>
        <taxon>Diptera</taxon>
        <taxon>Nematocera</taxon>
        <taxon>Culicoidea</taxon>
        <taxon>Culicidae</taxon>
        <taxon>Anophelinae</taxon>
        <taxon>Anopheles</taxon>
    </lineage>
</organism>
<evidence type="ECO:0000313" key="1">
    <source>
        <dbReference type="EnsemblMetazoa" id="AALB014461-PA"/>
    </source>
</evidence>
<evidence type="ECO:0000313" key="2">
    <source>
        <dbReference type="Proteomes" id="UP000069272"/>
    </source>
</evidence>
<keyword evidence="2" id="KW-1185">Reference proteome</keyword>